<keyword evidence="4" id="KW-1185">Reference proteome</keyword>
<protein>
    <submittedName>
        <fullName evidence="3">Restriction endonuclease</fullName>
    </submittedName>
</protein>
<dbReference type="RefSeq" id="WP_235820496.1">
    <property type="nucleotide sequence ID" value="NZ_CP020814.1"/>
</dbReference>
<keyword evidence="3" id="KW-0255">Endonuclease</keyword>
<reference evidence="3 4" key="1">
    <citation type="submission" date="2017-04" db="EMBL/GenBank/DDBJ databases">
        <title>Bacillus krulwichiae AM31D Genome sequencing and assembly.</title>
        <authorList>
            <person name="Krulwich T.A."/>
            <person name="Anastor L."/>
            <person name="Ehrlich R."/>
            <person name="Ehrlich G.D."/>
            <person name="Janto B."/>
        </authorList>
    </citation>
    <scope>NUCLEOTIDE SEQUENCE [LARGE SCALE GENOMIC DNA]</scope>
    <source>
        <strain evidence="3 4">AM31D</strain>
    </source>
</reference>
<dbReference type="GO" id="GO:0009307">
    <property type="term" value="P:DNA restriction-modification system"/>
    <property type="evidence" value="ECO:0007669"/>
    <property type="project" value="InterPro"/>
</dbReference>
<gene>
    <name evidence="3" type="ORF">BkAM31D_19640</name>
</gene>
<feature type="transmembrane region" description="Helical" evidence="1">
    <location>
        <begin position="6"/>
        <end position="23"/>
    </location>
</feature>
<keyword evidence="3" id="KW-0378">Hydrolase</keyword>
<dbReference type="GO" id="GO:0015666">
    <property type="term" value="F:restriction endodeoxyribonuclease activity"/>
    <property type="evidence" value="ECO:0007669"/>
    <property type="project" value="TreeGrafter"/>
</dbReference>
<dbReference type="PANTHER" id="PTHR30015">
    <property type="entry name" value="MRR RESTRICTION SYSTEM PROTEIN"/>
    <property type="match status" value="1"/>
</dbReference>
<keyword evidence="1" id="KW-0812">Transmembrane</keyword>
<dbReference type="SUPFAM" id="SSF52980">
    <property type="entry name" value="Restriction endonuclease-like"/>
    <property type="match status" value="1"/>
</dbReference>
<evidence type="ECO:0000256" key="1">
    <source>
        <dbReference type="SAM" id="Phobius"/>
    </source>
</evidence>
<keyword evidence="1" id="KW-0472">Membrane</keyword>
<name>A0A1X9MJP6_9BACI</name>
<evidence type="ECO:0000313" key="3">
    <source>
        <dbReference type="EMBL" id="ARK31871.1"/>
    </source>
</evidence>
<dbReference type="KEGG" id="bkw:BkAM31D_19640"/>
<feature type="domain" description="Restriction endonuclease type IV Mrr" evidence="2">
    <location>
        <begin position="80"/>
        <end position="185"/>
    </location>
</feature>
<organism evidence="3 4">
    <name type="scientific">Halalkalibacter krulwichiae</name>
    <dbReference type="NCBI Taxonomy" id="199441"/>
    <lineage>
        <taxon>Bacteria</taxon>
        <taxon>Bacillati</taxon>
        <taxon>Bacillota</taxon>
        <taxon>Bacilli</taxon>
        <taxon>Bacillales</taxon>
        <taxon>Bacillaceae</taxon>
        <taxon>Halalkalibacter</taxon>
    </lineage>
</organism>
<dbReference type="InterPro" id="IPR011856">
    <property type="entry name" value="tRNA_endonuc-like_dom_sf"/>
</dbReference>
<dbReference type="Gene3D" id="3.40.1350.10">
    <property type="match status" value="1"/>
</dbReference>
<dbReference type="STRING" id="199441.BkAM31D_19640"/>
<evidence type="ECO:0000313" key="4">
    <source>
        <dbReference type="Proteomes" id="UP000193006"/>
    </source>
</evidence>
<keyword evidence="3" id="KW-0540">Nuclease</keyword>
<dbReference type="InterPro" id="IPR007560">
    <property type="entry name" value="Restrct_endonuc_IV_Mrr"/>
</dbReference>
<dbReference type="PANTHER" id="PTHR30015:SF7">
    <property type="entry name" value="TYPE IV METHYL-DIRECTED RESTRICTION ENZYME ECOKMRR"/>
    <property type="match status" value="1"/>
</dbReference>
<dbReference type="Pfam" id="PF04471">
    <property type="entry name" value="Mrr_cat"/>
    <property type="match status" value="1"/>
</dbReference>
<keyword evidence="1" id="KW-1133">Transmembrane helix</keyword>
<evidence type="ECO:0000259" key="2">
    <source>
        <dbReference type="Pfam" id="PF04471"/>
    </source>
</evidence>
<dbReference type="AlphaFoldDB" id="A0A1X9MJP6"/>
<dbReference type="InterPro" id="IPR052906">
    <property type="entry name" value="Type_IV_Methyl-Rstrct_Enzyme"/>
</dbReference>
<dbReference type="InterPro" id="IPR011335">
    <property type="entry name" value="Restrct_endonuc-II-like"/>
</dbReference>
<dbReference type="Proteomes" id="UP000193006">
    <property type="component" value="Chromosome"/>
</dbReference>
<accession>A0A1X9MJP6</accession>
<proteinExistence type="predicted"/>
<sequence>MGIQTIIIVAALLISIVSVVHLLRYKKMHQELNELIIDKVENNEDLRKTLAMGLYLRFKKEDIDDGNNAKKYTELFIKQDPIAFEHFVADIFQRKFGGDVYVSSASGDFGVDIENRREEGQYFIQVKCYKSDLCYEPIALLHSNMVKYNAVGGYLVTTSDFNDNARNYADGLDITLINGEELVNMWLEILDEETELLTNNFKPLNSEI</sequence>
<dbReference type="GO" id="GO:0003677">
    <property type="term" value="F:DNA binding"/>
    <property type="evidence" value="ECO:0007669"/>
    <property type="project" value="InterPro"/>
</dbReference>
<dbReference type="EMBL" id="CP020814">
    <property type="protein sequence ID" value="ARK31871.1"/>
    <property type="molecule type" value="Genomic_DNA"/>
</dbReference>